<dbReference type="GO" id="GO:0016491">
    <property type="term" value="F:oxidoreductase activity"/>
    <property type="evidence" value="ECO:0007669"/>
    <property type="project" value="UniProtKB-KW"/>
</dbReference>
<protein>
    <recommendedName>
        <fullName evidence="8">FAD-binding PCMH-type domain-containing protein</fullName>
    </recommendedName>
</protein>
<dbReference type="Gene3D" id="3.30.465.10">
    <property type="match status" value="1"/>
</dbReference>
<dbReference type="PANTHER" id="PTHR42973">
    <property type="entry name" value="BINDING OXIDOREDUCTASE, PUTATIVE (AFU_ORTHOLOGUE AFUA_1G17690)-RELATED"/>
    <property type="match status" value="1"/>
</dbReference>
<dbReference type="InterPro" id="IPR036318">
    <property type="entry name" value="FAD-bd_PCMH-like_sf"/>
</dbReference>
<evidence type="ECO:0008006" key="8">
    <source>
        <dbReference type="Google" id="ProtNLM"/>
    </source>
</evidence>
<comment type="similarity">
    <text evidence="2">Belongs to the oxygen-dependent FAD-linked oxidoreductase family.</text>
</comment>
<dbReference type="GO" id="GO:0050660">
    <property type="term" value="F:flavin adenine dinucleotide binding"/>
    <property type="evidence" value="ECO:0007669"/>
    <property type="project" value="InterPro"/>
</dbReference>
<evidence type="ECO:0000256" key="1">
    <source>
        <dbReference type="ARBA" id="ARBA00001974"/>
    </source>
</evidence>
<proteinExistence type="inferred from homology"/>
<organism evidence="6 7">
    <name type="scientific">Fusarium austroafricanum</name>
    <dbReference type="NCBI Taxonomy" id="2364996"/>
    <lineage>
        <taxon>Eukaryota</taxon>
        <taxon>Fungi</taxon>
        <taxon>Dikarya</taxon>
        <taxon>Ascomycota</taxon>
        <taxon>Pezizomycotina</taxon>
        <taxon>Sordariomycetes</taxon>
        <taxon>Hypocreomycetidae</taxon>
        <taxon>Hypocreales</taxon>
        <taxon>Nectriaceae</taxon>
        <taxon>Fusarium</taxon>
        <taxon>Fusarium concolor species complex</taxon>
    </lineage>
</organism>
<name>A0A8H4JNS2_9HYPO</name>
<keyword evidence="5" id="KW-0560">Oxidoreductase</keyword>
<accession>A0A8H4JNS2</accession>
<reference evidence="6" key="1">
    <citation type="submission" date="2020-01" db="EMBL/GenBank/DDBJ databases">
        <title>Identification and distribution of gene clusters putatively required for synthesis of sphingolipid metabolism inhibitors in phylogenetically diverse species of the filamentous fungus Fusarium.</title>
        <authorList>
            <person name="Kim H.-S."/>
            <person name="Busman M."/>
            <person name="Brown D.W."/>
            <person name="Divon H."/>
            <person name="Uhlig S."/>
            <person name="Proctor R.H."/>
        </authorList>
    </citation>
    <scope>NUCLEOTIDE SEQUENCE</scope>
    <source>
        <strain evidence="6">NRRL 53441</strain>
    </source>
</reference>
<dbReference type="AlphaFoldDB" id="A0A8H4JNS2"/>
<dbReference type="InterPro" id="IPR016169">
    <property type="entry name" value="FAD-bd_PCMH_sub2"/>
</dbReference>
<keyword evidence="7" id="KW-1185">Reference proteome</keyword>
<comment type="cofactor">
    <cofactor evidence="1">
        <name>FAD</name>
        <dbReference type="ChEBI" id="CHEBI:57692"/>
    </cofactor>
</comment>
<dbReference type="OrthoDB" id="407275at2759"/>
<keyword evidence="4" id="KW-0274">FAD</keyword>
<evidence type="ECO:0000256" key="2">
    <source>
        <dbReference type="ARBA" id="ARBA00005466"/>
    </source>
</evidence>
<evidence type="ECO:0000313" key="6">
    <source>
        <dbReference type="EMBL" id="KAF4436165.1"/>
    </source>
</evidence>
<dbReference type="Proteomes" id="UP000605986">
    <property type="component" value="Unassembled WGS sequence"/>
</dbReference>
<keyword evidence="3" id="KW-0285">Flavoprotein</keyword>
<evidence type="ECO:0000256" key="3">
    <source>
        <dbReference type="ARBA" id="ARBA00022630"/>
    </source>
</evidence>
<evidence type="ECO:0000256" key="4">
    <source>
        <dbReference type="ARBA" id="ARBA00022827"/>
    </source>
</evidence>
<sequence length="127" mass="14027">MELKCLAQVGFFKRNKVPVYLPGELEYEKSVANPNLLYRFARPACVVQPEHEFHGGVLLSDDTLLEVTIVIPDNGTVTVTSKDDENSDNDKLFWALCGAGGNNFGVVTKLKMKVEKLKEEQVVVAGT</sequence>
<comment type="caution">
    <text evidence="6">The sequence shown here is derived from an EMBL/GenBank/DDBJ whole genome shotgun (WGS) entry which is preliminary data.</text>
</comment>
<evidence type="ECO:0000256" key="5">
    <source>
        <dbReference type="ARBA" id="ARBA00023002"/>
    </source>
</evidence>
<dbReference type="PANTHER" id="PTHR42973:SF39">
    <property type="entry name" value="FAD-BINDING PCMH-TYPE DOMAIN-CONTAINING PROTEIN"/>
    <property type="match status" value="1"/>
</dbReference>
<dbReference type="SUPFAM" id="SSF56176">
    <property type="entry name" value="FAD-binding/transporter-associated domain-like"/>
    <property type="match status" value="1"/>
</dbReference>
<dbReference type="InterPro" id="IPR050416">
    <property type="entry name" value="FAD-linked_Oxidoreductase"/>
</dbReference>
<gene>
    <name evidence="6" type="ORF">F53441_13309</name>
</gene>
<evidence type="ECO:0000313" key="7">
    <source>
        <dbReference type="Proteomes" id="UP000605986"/>
    </source>
</evidence>
<dbReference type="EMBL" id="JAADJG010000815">
    <property type="protein sequence ID" value="KAF4436165.1"/>
    <property type="molecule type" value="Genomic_DNA"/>
</dbReference>